<dbReference type="AlphaFoldDB" id="A0A1I1RSR0"/>
<evidence type="ECO:0000313" key="2">
    <source>
        <dbReference type="Proteomes" id="UP000198862"/>
    </source>
</evidence>
<dbReference type="OrthoDB" id="9954127at2"/>
<gene>
    <name evidence="1" type="ORF">SAMN02745724_04267</name>
</gene>
<accession>A0A1I1RSR0</accession>
<name>A0A1I1RSR0_9GAMM</name>
<dbReference type="RefSeq" id="WP_091989489.1">
    <property type="nucleotide sequence ID" value="NZ_FOLO01000050.1"/>
</dbReference>
<keyword evidence="2" id="KW-1185">Reference proteome</keyword>
<protein>
    <recommendedName>
        <fullName evidence="3">Lipoprotein</fullName>
    </recommendedName>
</protein>
<reference evidence="1 2" key="1">
    <citation type="submission" date="2016-10" db="EMBL/GenBank/DDBJ databases">
        <authorList>
            <person name="de Groot N.N."/>
        </authorList>
    </citation>
    <scope>NUCLEOTIDE SEQUENCE [LARGE SCALE GENOMIC DNA]</scope>
    <source>
        <strain evidence="1 2">DSM 6059</strain>
    </source>
</reference>
<dbReference type="Proteomes" id="UP000198862">
    <property type="component" value="Unassembled WGS sequence"/>
</dbReference>
<evidence type="ECO:0008006" key="3">
    <source>
        <dbReference type="Google" id="ProtNLM"/>
    </source>
</evidence>
<proteinExistence type="predicted"/>
<sequence length="373" mass="41025">MKKSYKSNIQLAVLGCVLSGCVSSPHTKYASEQHLLGVSEDSDGYFVQYKNSFDDPSNSGLASLYLQRGMSLSRAACDNYLDSLTSKDKNHNWMKGQFLTATVLGTGMLVLNKASTESIEKLVLGTAFVTSSMDLYQNYYLLGPGGVSVAKLVRRAMDSAKHVIDSTPGSDFDTVHNQLKSYSAICSSSEIDIMVSASVEAAKVTAVVEPEKQTSETHKSLQVIAEMFNKITLTGPQYTGLYWATVRGFANQNEKLLITQVLGNEVPLAAISDANIEYGRNIAGHFRKMNKSFLQKYEANIEQLIMDANKVATEAAEKHALSLVESELDKNAQETAIDKVFYETYDKAFLNRLMKMKSFSYTAKPGPISIKID</sequence>
<dbReference type="EMBL" id="FOLO01000050">
    <property type="protein sequence ID" value="SFD34693.1"/>
    <property type="molecule type" value="Genomic_DNA"/>
</dbReference>
<evidence type="ECO:0000313" key="1">
    <source>
        <dbReference type="EMBL" id="SFD34693.1"/>
    </source>
</evidence>
<organism evidence="1 2">
    <name type="scientific">Pseudoalteromonas denitrificans DSM 6059</name>
    <dbReference type="NCBI Taxonomy" id="1123010"/>
    <lineage>
        <taxon>Bacteria</taxon>
        <taxon>Pseudomonadati</taxon>
        <taxon>Pseudomonadota</taxon>
        <taxon>Gammaproteobacteria</taxon>
        <taxon>Alteromonadales</taxon>
        <taxon>Pseudoalteromonadaceae</taxon>
        <taxon>Pseudoalteromonas</taxon>
    </lineage>
</organism>
<dbReference type="PROSITE" id="PS51257">
    <property type="entry name" value="PROKAR_LIPOPROTEIN"/>
    <property type="match status" value="1"/>
</dbReference>